<evidence type="ECO:0000313" key="2">
    <source>
        <dbReference type="Proteomes" id="UP001589898"/>
    </source>
</evidence>
<dbReference type="EMBL" id="JBHLTF010000005">
    <property type="protein sequence ID" value="MFC0716492.1"/>
    <property type="molecule type" value="Genomic_DNA"/>
</dbReference>
<sequence>MHEEDQVARTTVEGDGALLEVAFDPDGSALAVRYRISNTGQAPLAVFDRGDRHAVLTKRLVAGEVPPPRFEAGADGLVLTHVARALPQPTPTVPPVPLAARLAAGDALDGAFAFDLSLAAGDAPGRVRWCLGVAPFDEAQFQASESAGEVAVWTAPFEMAQAQQRLCTPWFDVAAGAFEAP</sequence>
<protein>
    <submittedName>
        <fullName evidence="1">Uncharacterized protein</fullName>
    </submittedName>
</protein>
<comment type="caution">
    <text evidence="1">The sequence shown here is derived from an EMBL/GenBank/DDBJ whole genome shotgun (WGS) entry which is preliminary data.</text>
</comment>
<dbReference type="Proteomes" id="UP001589898">
    <property type="component" value="Unassembled WGS sequence"/>
</dbReference>
<proteinExistence type="predicted"/>
<accession>A0ABV6SST6</accession>
<name>A0ABV6SST6_9GAMM</name>
<gene>
    <name evidence="1" type="ORF">ACFFFU_01780</name>
</gene>
<reference evidence="1 2" key="1">
    <citation type="submission" date="2024-09" db="EMBL/GenBank/DDBJ databases">
        <authorList>
            <person name="Sun Q."/>
            <person name="Mori K."/>
        </authorList>
    </citation>
    <scope>NUCLEOTIDE SEQUENCE [LARGE SCALE GENOMIC DNA]</scope>
    <source>
        <strain evidence="1 2">KCTC 52403</strain>
    </source>
</reference>
<organism evidence="1 2">
    <name type="scientific">Luteimonas padinae</name>
    <dbReference type="NCBI Taxonomy" id="1714359"/>
    <lineage>
        <taxon>Bacteria</taxon>
        <taxon>Pseudomonadati</taxon>
        <taxon>Pseudomonadota</taxon>
        <taxon>Gammaproteobacteria</taxon>
        <taxon>Lysobacterales</taxon>
        <taxon>Lysobacteraceae</taxon>
        <taxon>Luteimonas</taxon>
    </lineage>
</organism>
<keyword evidence="2" id="KW-1185">Reference proteome</keyword>
<dbReference type="RefSeq" id="WP_189495940.1">
    <property type="nucleotide sequence ID" value="NZ_BMZT01000004.1"/>
</dbReference>
<evidence type="ECO:0000313" key="1">
    <source>
        <dbReference type="EMBL" id="MFC0716492.1"/>
    </source>
</evidence>